<protein>
    <recommendedName>
        <fullName evidence="3">Reverse transcriptase domain-containing protein</fullName>
    </recommendedName>
</protein>
<keyword evidence="2" id="KW-1185">Reference proteome</keyword>
<evidence type="ECO:0000313" key="2">
    <source>
        <dbReference type="Proteomes" id="UP001281410"/>
    </source>
</evidence>
<sequence length="160" mass="17884">MTPNCLTIASSSPYVPYFHMAHHSPFEECICMWEPLAGNKAPGPNGLNLNFVKDGLNCLIRKAIRLGQVRGATFGNDIHITHLQFADDTILFFKPKVEYVHNIRRLLRCFELAAGMKLNCHKSCLVKVGKGGPVEEDWAALFHCKKAHLPITYLGLPLRG</sequence>
<comment type="caution">
    <text evidence="1">The sequence shown here is derived from an EMBL/GenBank/DDBJ whole genome shotgun (WGS) entry which is preliminary data.</text>
</comment>
<name>A0AAD9ZZF6_9ROSI</name>
<organism evidence="1 2">
    <name type="scientific">Dipteronia sinensis</name>
    <dbReference type="NCBI Taxonomy" id="43782"/>
    <lineage>
        <taxon>Eukaryota</taxon>
        <taxon>Viridiplantae</taxon>
        <taxon>Streptophyta</taxon>
        <taxon>Embryophyta</taxon>
        <taxon>Tracheophyta</taxon>
        <taxon>Spermatophyta</taxon>
        <taxon>Magnoliopsida</taxon>
        <taxon>eudicotyledons</taxon>
        <taxon>Gunneridae</taxon>
        <taxon>Pentapetalae</taxon>
        <taxon>rosids</taxon>
        <taxon>malvids</taxon>
        <taxon>Sapindales</taxon>
        <taxon>Sapindaceae</taxon>
        <taxon>Hippocastanoideae</taxon>
        <taxon>Acereae</taxon>
        <taxon>Dipteronia</taxon>
    </lineage>
</organism>
<accession>A0AAD9ZZF6</accession>
<reference evidence="1" key="1">
    <citation type="journal article" date="2023" name="Plant J.">
        <title>Genome sequences and population genomics provide insights into the demographic history, inbreeding, and mutation load of two 'living fossil' tree species of Dipteronia.</title>
        <authorList>
            <person name="Feng Y."/>
            <person name="Comes H.P."/>
            <person name="Chen J."/>
            <person name="Zhu S."/>
            <person name="Lu R."/>
            <person name="Zhang X."/>
            <person name="Li P."/>
            <person name="Qiu J."/>
            <person name="Olsen K.M."/>
            <person name="Qiu Y."/>
        </authorList>
    </citation>
    <scope>NUCLEOTIDE SEQUENCE</scope>
    <source>
        <strain evidence="1">NBL</strain>
    </source>
</reference>
<dbReference type="EMBL" id="JANJYJ010000007">
    <property type="protein sequence ID" value="KAK3197895.1"/>
    <property type="molecule type" value="Genomic_DNA"/>
</dbReference>
<evidence type="ECO:0000313" key="1">
    <source>
        <dbReference type="EMBL" id="KAK3197895.1"/>
    </source>
</evidence>
<evidence type="ECO:0008006" key="3">
    <source>
        <dbReference type="Google" id="ProtNLM"/>
    </source>
</evidence>
<gene>
    <name evidence="1" type="ORF">Dsin_021310</name>
</gene>
<proteinExistence type="predicted"/>
<dbReference type="Proteomes" id="UP001281410">
    <property type="component" value="Unassembled WGS sequence"/>
</dbReference>
<dbReference type="AlphaFoldDB" id="A0AAD9ZZF6"/>